<dbReference type="AlphaFoldDB" id="A0AAU8J9R4"/>
<feature type="region of interest" description="Disordered" evidence="1">
    <location>
        <begin position="36"/>
        <end position="61"/>
    </location>
</feature>
<gene>
    <name evidence="2" type="ORF">ABWT76_003559</name>
</gene>
<protein>
    <submittedName>
        <fullName evidence="2">Uncharacterized protein</fullName>
    </submittedName>
</protein>
<organism evidence="2">
    <name type="scientific">Planktothricoides raciborskii GIHE-MW2</name>
    <dbReference type="NCBI Taxonomy" id="2792601"/>
    <lineage>
        <taxon>Bacteria</taxon>
        <taxon>Bacillati</taxon>
        <taxon>Cyanobacteriota</taxon>
        <taxon>Cyanophyceae</taxon>
        <taxon>Oscillatoriophycideae</taxon>
        <taxon>Oscillatoriales</taxon>
        <taxon>Oscillatoriaceae</taxon>
        <taxon>Planktothricoides</taxon>
    </lineage>
</organism>
<dbReference type="RefSeq" id="WP_156331692.1">
    <property type="nucleotide sequence ID" value="NZ_CP159837.1"/>
</dbReference>
<dbReference type="EMBL" id="CP159837">
    <property type="protein sequence ID" value="XCM34916.1"/>
    <property type="molecule type" value="Genomic_DNA"/>
</dbReference>
<evidence type="ECO:0000313" key="2">
    <source>
        <dbReference type="EMBL" id="XCM34916.1"/>
    </source>
</evidence>
<name>A0AAU8J9R4_9CYAN</name>
<evidence type="ECO:0000256" key="1">
    <source>
        <dbReference type="SAM" id="MobiDB-lite"/>
    </source>
</evidence>
<proteinExistence type="predicted"/>
<feature type="region of interest" description="Disordered" evidence="1">
    <location>
        <begin position="1"/>
        <end position="23"/>
    </location>
</feature>
<sequence>MGNRNGAIASSPRLSQQQYPPNGVEELRHLADAFPRSRVENESIESRNSLKFPGISHRPVI</sequence>
<accession>A0AAU8J9R4</accession>
<feature type="compositionally biased region" description="Basic and acidic residues" evidence="1">
    <location>
        <begin position="36"/>
        <end position="45"/>
    </location>
</feature>
<reference evidence="2" key="1">
    <citation type="submission" date="2024-07" db="EMBL/GenBank/DDBJ databases">
        <authorList>
            <person name="Kim Y.J."/>
            <person name="Jeong J.Y."/>
        </authorList>
    </citation>
    <scope>NUCLEOTIDE SEQUENCE</scope>
    <source>
        <strain evidence="2">GIHE-MW2</strain>
    </source>
</reference>